<dbReference type="Proteomes" id="UP000028926">
    <property type="component" value="Chromosome"/>
</dbReference>
<evidence type="ECO:0000259" key="2">
    <source>
        <dbReference type="PROSITE" id="PS51186"/>
    </source>
</evidence>
<dbReference type="HOGENOM" id="CLU_1324435_0_0_5"/>
<dbReference type="KEGG" id="paca:ID47_03645"/>
<feature type="chain" id="PRO_5001717106" description="N-acetyltransferase domain-containing protein" evidence="1">
    <location>
        <begin position="22"/>
        <end position="207"/>
    </location>
</feature>
<dbReference type="Gene3D" id="3.40.630.30">
    <property type="match status" value="1"/>
</dbReference>
<dbReference type="EMBL" id="CP008941">
    <property type="protein sequence ID" value="AIK96030.1"/>
    <property type="molecule type" value="Genomic_DNA"/>
</dbReference>
<evidence type="ECO:0000313" key="3">
    <source>
        <dbReference type="EMBL" id="AIK96030.1"/>
    </source>
</evidence>
<keyword evidence="4" id="KW-1185">Reference proteome</keyword>
<organism evidence="3 4">
    <name type="scientific">Candidatus Odyssella acanthamoebae</name>
    <dbReference type="NCBI Taxonomy" id="91604"/>
    <lineage>
        <taxon>Bacteria</taxon>
        <taxon>Pseudomonadati</taxon>
        <taxon>Pseudomonadota</taxon>
        <taxon>Alphaproteobacteria</taxon>
        <taxon>Holosporales</taxon>
        <taxon>Candidatus Paracaedibacteraceae</taxon>
        <taxon>Candidatus Odyssella</taxon>
    </lineage>
</organism>
<name>A0A077AZ66_9PROT</name>
<dbReference type="GO" id="GO:0016747">
    <property type="term" value="F:acyltransferase activity, transferring groups other than amino-acyl groups"/>
    <property type="evidence" value="ECO:0007669"/>
    <property type="project" value="InterPro"/>
</dbReference>
<feature type="signal peptide" evidence="1">
    <location>
        <begin position="1"/>
        <end position="21"/>
    </location>
</feature>
<reference evidence="3 4" key="1">
    <citation type="submission" date="2014-07" db="EMBL/GenBank/DDBJ databases">
        <title>Comparative genomic insights into amoeba endosymbionts belonging to the families of Holosporaceae and Candidatus Midichloriaceae within Rickettsiales.</title>
        <authorList>
            <person name="Wang Z."/>
            <person name="Wu M."/>
        </authorList>
    </citation>
    <scope>NUCLEOTIDE SEQUENCE [LARGE SCALE GENOMIC DNA]</scope>
    <source>
        <strain evidence="3">PRA3</strain>
    </source>
</reference>
<dbReference type="eggNOG" id="COG1670">
    <property type="taxonomic scope" value="Bacteria"/>
</dbReference>
<dbReference type="PANTHER" id="PTHR43792:SF1">
    <property type="entry name" value="N-ACETYLTRANSFERASE DOMAIN-CONTAINING PROTEIN"/>
    <property type="match status" value="1"/>
</dbReference>
<dbReference type="Pfam" id="PF13302">
    <property type="entry name" value="Acetyltransf_3"/>
    <property type="match status" value="1"/>
</dbReference>
<dbReference type="AlphaFoldDB" id="A0A077AZ66"/>
<dbReference type="STRING" id="91604.ID47_03645"/>
<dbReference type="InterPro" id="IPR016181">
    <property type="entry name" value="Acyl_CoA_acyltransferase"/>
</dbReference>
<sequence length="207" mass="23273">MRFLKIITIGLALSGSSSLMAMDKDIQYNPKQDLPLSPYKNFMASENTMLRPLFPEDYKALCPIYTNAEVVKYFGPGIPLTIEEIKKQALARAQRNDCQKSLAYHWAILAHGGIAGSVSIFHPHDQEERTEIFYCISPAFGGRGLATAASRLVIEFVGGPFIATVHPKNKASMAILERKLGFKRDLNRQNVEKYGTVRDYFLLNEKE</sequence>
<feature type="domain" description="N-acetyltransferase" evidence="2">
    <location>
        <begin position="48"/>
        <end position="204"/>
    </location>
</feature>
<keyword evidence="1" id="KW-0732">Signal</keyword>
<dbReference type="InterPro" id="IPR051531">
    <property type="entry name" value="N-acetyltransferase"/>
</dbReference>
<dbReference type="SUPFAM" id="SSF55729">
    <property type="entry name" value="Acyl-CoA N-acyltransferases (Nat)"/>
    <property type="match status" value="1"/>
</dbReference>
<gene>
    <name evidence="3" type="ORF">ID47_03645</name>
</gene>
<accession>A0A077AZ66</accession>
<evidence type="ECO:0000313" key="4">
    <source>
        <dbReference type="Proteomes" id="UP000028926"/>
    </source>
</evidence>
<proteinExistence type="predicted"/>
<protein>
    <recommendedName>
        <fullName evidence="2">N-acetyltransferase domain-containing protein</fullName>
    </recommendedName>
</protein>
<dbReference type="PROSITE" id="PS51186">
    <property type="entry name" value="GNAT"/>
    <property type="match status" value="1"/>
</dbReference>
<evidence type="ECO:0000256" key="1">
    <source>
        <dbReference type="SAM" id="SignalP"/>
    </source>
</evidence>
<dbReference type="InterPro" id="IPR000182">
    <property type="entry name" value="GNAT_dom"/>
</dbReference>
<dbReference type="PANTHER" id="PTHR43792">
    <property type="entry name" value="GNAT FAMILY, PUTATIVE (AFU_ORTHOLOGUE AFUA_3G00765)-RELATED-RELATED"/>
    <property type="match status" value="1"/>
</dbReference>